<dbReference type="Proteomes" id="UP001589810">
    <property type="component" value="Unassembled WGS sequence"/>
</dbReference>
<gene>
    <name evidence="1" type="ORF">ACFFH7_10330</name>
</gene>
<organism evidence="1 2">
    <name type="scientific">Kutzneria chonburiensis</name>
    <dbReference type="NCBI Taxonomy" id="1483604"/>
    <lineage>
        <taxon>Bacteria</taxon>
        <taxon>Bacillati</taxon>
        <taxon>Actinomycetota</taxon>
        <taxon>Actinomycetes</taxon>
        <taxon>Pseudonocardiales</taxon>
        <taxon>Pseudonocardiaceae</taxon>
        <taxon>Kutzneria</taxon>
    </lineage>
</organism>
<name>A0ABV6MNM4_9PSEU</name>
<comment type="caution">
    <text evidence="1">The sequence shown here is derived from an EMBL/GenBank/DDBJ whole genome shotgun (WGS) entry which is preliminary data.</text>
</comment>
<protein>
    <submittedName>
        <fullName evidence="1">Uncharacterized protein</fullName>
    </submittedName>
</protein>
<dbReference type="RefSeq" id="WP_273942086.1">
    <property type="nucleotide sequence ID" value="NZ_CP097263.1"/>
</dbReference>
<dbReference type="EMBL" id="JBHLUD010000002">
    <property type="protein sequence ID" value="MFC0541879.1"/>
    <property type="molecule type" value="Genomic_DNA"/>
</dbReference>
<keyword evidence="2" id="KW-1185">Reference proteome</keyword>
<proteinExistence type="predicted"/>
<evidence type="ECO:0000313" key="1">
    <source>
        <dbReference type="EMBL" id="MFC0541879.1"/>
    </source>
</evidence>
<accession>A0ABV6MNM4</accession>
<sequence>MNRSVTVHLPAPDEELPSGPLWTFIEDDGDGLVVSGQPDLRHVALTARDSISLTTVRLLPDVARAVAAALLAAADHADEPEATA</sequence>
<evidence type="ECO:0000313" key="2">
    <source>
        <dbReference type="Proteomes" id="UP001589810"/>
    </source>
</evidence>
<reference evidence="1 2" key="1">
    <citation type="submission" date="2024-09" db="EMBL/GenBank/DDBJ databases">
        <authorList>
            <person name="Sun Q."/>
            <person name="Mori K."/>
        </authorList>
    </citation>
    <scope>NUCLEOTIDE SEQUENCE [LARGE SCALE GENOMIC DNA]</scope>
    <source>
        <strain evidence="1 2">TBRC 1432</strain>
    </source>
</reference>